<dbReference type="Proteomes" id="UP001054945">
    <property type="component" value="Unassembled WGS sequence"/>
</dbReference>
<sequence>MIVWLEENVFGLGGSFFIVWYLFIPLPADSFCYGNDFKNRFKSITDSSPPLKRFSPERIHLSESSAGAVISGAPQESIDRAVVSGWGAS</sequence>
<keyword evidence="3" id="KW-1185">Reference proteome</keyword>
<evidence type="ECO:0000313" key="2">
    <source>
        <dbReference type="EMBL" id="GIY26372.1"/>
    </source>
</evidence>
<reference evidence="2 3" key="1">
    <citation type="submission" date="2021-06" db="EMBL/GenBank/DDBJ databases">
        <title>Caerostris extrusa draft genome.</title>
        <authorList>
            <person name="Kono N."/>
            <person name="Arakawa K."/>
        </authorList>
    </citation>
    <scope>NUCLEOTIDE SEQUENCE [LARGE SCALE GENOMIC DNA]</scope>
</reference>
<keyword evidence="1" id="KW-0472">Membrane</keyword>
<keyword evidence="1" id="KW-1133">Transmembrane helix</keyword>
<evidence type="ECO:0000313" key="3">
    <source>
        <dbReference type="Proteomes" id="UP001054945"/>
    </source>
</evidence>
<evidence type="ECO:0000256" key="1">
    <source>
        <dbReference type="SAM" id="Phobius"/>
    </source>
</evidence>
<name>A0AAV4S0V7_CAEEX</name>
<organism evidence="2 3">
    <name type="scientific">Caerostris extrusa</name>
    <name type="common">Bark spider</name>
    <name type="synonym">Caerostris bankana</name>
    <dbReference type="NCBI Taxonomy" id="172846"/>
    <lineage>
        <taxon>Eukaryota</taxon>
        <taxon>Metazoa</taxon>
        <taxon>Ecdysozoa</taxon>
        <taxon>Arthropoda</taxon>
        <taxon>Chelicerata</taxon>
        <taxon>Arachnida</taxon>
        <taxon>Araneae</taxon>
        <taxon>Araneomorphae</taxon>
        <taxon>Entelegynae</taxon>
        <taxon>Araneoidea</taxon>
        <taxon>Araneidae</taxon>
        <taxon>Caerostris</taxon>
    </lineage>
</organism>
<proteinExistence type="predicted"/>
<comment type="caution">
    <text evidence="2">The sequence shown here is derived from an EMBL/GenBank/DDBJ whole genome shotgun (WGS) entry which is preliminary data.</text>
</comment>
<protein>
    <submittedName>
        <fullName evidence="2">Uncharacterized protein</fullName>
    </submittedName>
</protein>
<dbReference type="AlphaFoldDB" id="A0AAV4S0V7"/>
<dbReference type="EMBL" id="BPLR01008675">
    <property type="protein sequence ID" value="GIY26372.1"/>
    <property type="molecule type" value="Genomic_DNA"/>
</dbReference>
<feature type="transmembrane region" description="Helical" evidence="1">
    <location>
        <begin position="12"/>
        <end position="33"/>
    </location>
</feature>
<keyword evidence="1" id="KW-0812">Transmembrane</keyword>
<gene>
    <name evidence="2" type="ORF">CEXT_108211</name>
</gene>
<accession>A0AAV4S0V7</accession>